<dbReference type="HOGENOM" id="CLU_2479199_0_0_11"/>
<dbReference type="EMBL" id="AP010968">
    <property type="protein sequence ID" value="BAJ28073.1"/>
    <property type="molecule type" value="Genomic_DNA"/>
</dbReference>
<sequence>MDQPQAPVLEALAAFHANPPTTCTPPGYQQGRGTDACVHVPGIPAALPGERLDQDVIDYPRTGLDAGMPIPDRADPRPDSVRVAVET</sequence>
<evidence type="ECO:0000313" key="3">
    <source>
        <dbReference type="Proteomes" id="UP000007076"/>
    </source>
</evidence>
<dbReference type="PATRIC" id="fig|452652.3.peg.2266"/>
<dbReference type="eggNOG" id="COG1982">
    <property type="taxonomic scope" value="Bacteria"/>
</dbReference>
<dbReference type="Proteomes" id="UP000007076">
    <property type="component" value="Chromosome"/>
</dbReference>
<dbReference type="GO" id="GO:0003824">
    <property type="term" value="F:catalytic activity"/>
    <property type="evidence" value="ECO:0007669"/>
    <property type="project" value="InterPro"/>
</dbReference>
<evidence type="ECO:0000313" key="2">
    <source>
        <dbReference type="EMBL" id="BAJ28073.1"/>
    </source>
</evidence>
<name>E4NA42_KITSK</name>
<accession>E4NA42</accession>
<keyword evidence="3" id="KW-1185">Reference proteome</keyword>
<dbReference type="AlphaFoldDB" id="E4NA42"/>
<dbReference type="KEGG" id="ksk:KSE_22530"/>
<gene>
    <name evidence="2" type="ordered locus">KSE_22530</name>
</gene>
<reference evidence="2 3" key="1">
    <citation type="journal article" date="2010" name="DNA Res.">
        <title>Genome sequence of Kitasatospora setae NBRC 14216T: an evolutionary snapshot of the family Streptomycetaceae.</title>
        <authorList>
            <person name="Ichikawa N."/>
            <person name="Oguchi A."/>
            <person name="Ikeda H."/>
            <person name="Ishikawa J."/>
            <person name="Kitani S."/>
            <person name="Watanabe Y."/>
            <person name="Nakamura S."/>
            <person name="Katano Y."/>
            <person name="Kishi E."/>
            <person name="Sasagawa M."/>
            <person name="Ankai A."/>
            <person name="Fukui S."/>
            <person name="Hashimoto Y."/>
            <person name="Kamata S."/>
            <person name="Otoguro M."/>
            <person name="Tanikawa S."/>
            <person name="Nihira T."/>
            <person name="Horinouchi S."/>
            <person name="Ohnishi Y."/>
            <person name="Hayakawa M."/>
            <person name="Kuzuyama T."/>
            <person name="Arisawa A."/>
            <person name="Nomoto F."/>
            <person name="Miura H."/>
            <person name="Takahashi Y."/>
            <person name="Fujita N."/>
        </authorList>
    </citation>
    <scope>NUCLEOTIDE SEQUENCE [LARGE SCALE GENOMIC DNA]</scope>
    <source>
        <strain evidence="3">ATCC 33774 / DSM 43861 / JCM 3304 / KCC A-0304 / NBRC 14216 / KM-6054</strain>
    </source>
</reference>
<evidence type="ECO:0000256" key="1">
    <source>
        <dbReference type="SAM" id="MobiDB-lite"/>
    </source>
</evidence>
<protein>
    <submittedName>
        <fullName evidence="2">Uncharacterized protein</fullName>
    </submittedName>
</protein>
<dbReference type="RefSeq" id="WP_014135389.1">
    <property type="nucleotide sequence ID" value="NC_016109.1"/>
</dbReference>
<dbReference type="InterPro" id="IPR036633">
    <property type="entry name" value="Prn/Lys/Arg_de-COase_C_sf"/>
</dbReference>
<dbReference type="SUPFAM" id="SSF55904">
    <property type="entry name" value="Ornithine decarboxylase C-terminal domain"/>
    <property type="match status" value="1"/>
</dbReference>
<organism evidence="2 3">
    <name type="scientific">Kitasatospora setae (strain ATCC 33774 / DSM 43861 / JCM 3304 / KCC A-0304 / NBRC 14216 / KM-6054)</name>
    <name type="common">Streptomyces setae</name>
    <dbReference type="NCBI Taxonomy" id="452652"/>
    <lineage>
        <taxon>Bacteria</taxon>
        <taxon>Bacillati</taxon>
        <taxon>Actinomycetota</taxon>
        <taxon>Actinomycetes</taxon>
        <taxon>Kitasatosporales</taxon>
        <taxon>Streptomycetaceae</taxon>
        <taxon>Kitasatospora</taxon>
    </lineage>
</organism>
<proteinExistence type="predicted"/>
<dbReference type="STRING" id="452652.KSE_22530"/>
<feature type="region of interest" description="Disordered" evidence="1">
    <location>
        <begin position="62"/>
        <end position="87"/>
    </location>
</feature>
<dbReference type="Gene3D" id="3.90.105.10">
    <property type="entry name" value="Molybdopterin biosynthesis moea protein, domain 2"/>
    <property type="match status" value="1"/>
</dbReference>